<dbReference type="InterPro" id="IPR003594">
    <property type="entry name" value="HATPase_dom"/>
</dbReference>
<evidence type="ECO:0000256" key="3">
    <source>
        <dbReference type="ARBA" id="ARBA00022553"/>
    </source>
</evidence>
<dbReference type="STRING" id="266749.SAMN05421876_101314"/>
<evidence type="ECO:0000256" key="6">
    <source>
        <dbReference type="ARBA" id="ARBA00023012"/>
    </source>
</evidence>
<dbReference type="Gene3D" id="3.30.565.10">
    <property type="entry name" value="Histidine kinase-like ATPase, C-terminal domain"/>
    <property type="match status" value="1"/>
</dbReference>
<evidence type="ECO:0000256" key="1">
    <source>
        <dbReference type="ARBA" id="ARBA00000085"/>
    </source>
</evidence>
<gene>
    <name evidence="8" type="ORF">OA86_01085</name>
</gene>
<evidence type="ECO:0000256" key="4">
    <source>
        <dbReference type="ARBA" id="ARBA00022679"/>
    </source>
</evidence>
<dbReference type="PRINTS" id="PR00344">
    <property type="entry name" value="BCTRLSENSOR"/>
</dbReference>
<reference evidence="8 9" key="1">
    <citation type="submission" date="2014-10" db="EMBL/GenBank/DDBJ databases">
        <title>Kaistella jeonii genome.</title>
        <authorList>
            <person name="Clayton J.T."/>
            <person name="Newman J.D."/>
        </authorList>
    </citation>
    <scope>NUCLEOTIDE SEQUENCE [LARGE SCALE GENOMIC DNA]</scope>
    <source>
        <strain evidence="8 9">DSM 17048</strain>
    </source>
</reference>
<evidence type="ECO:0000256" key="5">
    <source>
        <dbReference type="ARBA" id="ARBA00022777"/>
    </source>
</evidence>
<proteinExistence type="predicted"/>
<dbReference type="InterPro" id="IPR005467">
    <property type="entry name" value="His_kinase_dom"/>
</dbReference>
<dbReference type="Gene3D" id="1.10.287.130">
    <property type="match status" value="1"/>
</dbReference>
<dbReference type="PANTHER" id="PTHR43711:SF1">
    <property type="entry name" value="HISTIDINE KINASE 1"/>
    <property type="match status" value="1"/>
</dbReference>
<dbReference type="Pfam" id="PF02518">
    <property type="entry name" value="HATPase_c"/>
    <property type="match status" value="1"/>
</dbReference>
<dbReference type="SMART" id="SM00387">
    <property type="entry name" value="HATPase_c"/>
    <property type="match status" value="1"/>
</dbReference>
<dbReference type="SUPFAM" id="SSF47384">
    <property type="entry name" value="Homodimeric domain of signal transducing histidine kinase"/>
    <property type="match status" value="1"/>
</dbReference>
<dbReference type="InterPro" id="IPR036890">
    <property type="entry name" value="HATPase_C_sf"/>
</dbReference>
<dbReference type="Gene3D" id="3.30.450.20">
    <property type="entry name" value="PAS domain"/>
    <property type="match status" value="1"/>
</dbReference>
<dbReference type="Proteomes" id="UP000031473">
    <property type="component" value="Unassembled WGS sequence"/>
</dbReference>
<evidence type="ECO:0000313" key="9">
    <source>
        <dbReference type="Proteomes" id="UP000031473"/>
    </source>
</evidence>
<accession>A0A0C1FFC0</accession>
<dbReference type="PROSITE" id="PS50109">
    <property type="entry name" value="HIS_KIN"/>
    <property type="match status" value="1"/>
</dbReference>
<dbReference type="SMART" id="SM00091">
    <property type="entry name" value="PAS"/>
    <property type="match status" value="1"/>
</dbReference>
<evidence type="ECO:0000256" key="2">
    <source>
        <dbReference type="ARBA" id="ARBA00012438"/>
    </source>
</evidence>
<dbReference type="EC" id="2.7.13.3" evidence="2"/>
<sequence length="373" mass="42127">MSDQNKNNAIQEHEANLFFEESISGFLIADEKNRIIRSNTRVSDWLGISAADIEGKKFIDLLSIGSKIYFETHLSPLLKMQGYFEEILVELSGAAGKRLKILINAKESAPKEDKPKLIYYTLLEASDRVQYEQNLQNAKRLTEEELEDERKNVLLREQLIAVLGHDLRNPLGAISMTVGLLERSIKDDHQKNLLGILKRSSYRMNELIGNVMDFARTRLGEGIVISPREVDLKPVLEHVMEELKFLFPDRQIAADLSLIDPIFCDADRIAQLVSNLLANALTHGNPQSPVYFTARNPSNKLEISVANEGEQIPESLQAILFTPFKREADRPSNNGLGLGLYIADQIAQAHGGTLSFVSNEKETRFTFEMEFRN</sequence>
<dbReference type="PANTHER" id="PTHR43711">
    <property type="entry name" value="TWO-COMPONENT HISTIDINE KINASE"/>
    <property type="match status" value="1"/>
</dbReference>
<dbReference type="CDD" id="cd00075">
    <property type="entry name" value="HATPase"/>
    <property type="match status" value="1"/>
</dbReference>
<dbReference type="Pfam" id="PF00512">
    <property type="entry name" value="HisKA"/>
    <property type="match status" value="1"/>
</dbReference>
<keyword evidence="9" id="KW-1185">Reference proteome</keyword>
<dbReference type="SUPFAM" id="SSF55874">
    <property type="entry name" value="ATPase domain of HSP90 chaperone/DNA topoisomerase II/histidine kinase"/>
    <property type="match status" value="1"/>
</dbReference>
<dbReference type="InterPro" id="IPR036097">
    <property type="entry name" value="HisK_dim/P_sf"/>
</dbReference>
<dbReference type="CDD" id="cd00082">
    <property type="entry name" value="HisKA"/>
    <property type="match status" value="1"/>
</dbReference>
<dbReference type="SUPFAM" id="SSF55785">
    <property type="entry name" value="PYP-like sensor domain (PAS domain)"/>
    <property type="match status" value="1"/>
</dbReference>
<dbReference type="InterPro" id="IPR035965">
    <property type="entry name" value="PAS-like_dom_sf"/>
</dbReference>
<feature type="domain" description="Histidine kinase" evidence="7">
    <location>
        <begin position="162"/>
        <end position="373"/>
    </location>
</feature>
<evidence type="ECO:0000313" key="8">
    <source>
        <dbReference type="EMBL" id="KIA90508.1"/>
    </source>
</evidence>
<evidence type="ECO:0000259" key="7">
    <source>
        <dbReference type="PROSITE" id="PS50109"/>
    </source>
</evidence>
<dbReference type="InterPro" id="IPR000014">
    <property type="entry name" value="PAS"/>
</dbReference>
<comment type="caution">
    <text evidence="8">The sequence shown here is derived from an EMBL/GenBank/DDBJ whole genome shotgun (WGS) entry which is preliminary data.</text>
</comment>
<dbReference type="SMART" id="SM00388">
    <property type="entry name" value="HisKA"/>
    <property type="match status" value="1"/>
</dbReference>
<name>A0A0C1FFC0_9FLAO</name>
<keyword evidence="3" id="KW-0597">Phosphoprotein</keyword>
<keyword evidence="5" id="KW-0418">Kinase</keyword>
<dbReference type="GO" id="GO:0000155">
    <property type="term" value="F:phosphorelay sensor kinase activity"/>
    <property type="evidence" value="ECO:0007669"/>
    <property type="project" value="InterPro"/>
</dbReference>
<dbReference type="InterPro" id="IPR004358">
    <property type="entry name" value="Sig_transdc_His_kin-like_C"/>
</dbReference>
<dbReference type="AlphaFoldDB" id="A0A0C1FFC0"/>
<protein>
    <recommendedName>
        <fullName evidence="2">histidine kinase</fullName>
        <ecNumber evidence="2">2.7.13.3</ecNumber>
    </recommendedName>
</protein>
<dbReference type="InterPro" id="IPR003661">
    <property type="entry name" value="HisK_dim/P_dom"/>
</dbReference>
<comment type="catalytic activity">
    <reaction evidence="1">
        <text>ATP + protein L-histidine = ADP + protein N-phospho-L-histidine.</text>
        <dbReference type="EC" id="2.7.13.3"/>
    </reaction>
</comment>
<organism evidence="8 9">
    <name type="scientific">Kaistella jeonii</name>
    <dbReference type="NCBI Taxonomy" id="266749"/>
    <lineage>
        <taxon>Bacteria</taxon>
        <taxon>Pseudomonadati</taxon>
        <taxon>Bacteroidota</taxon>
        <taxon>Flavobacteriia</taxon>
        <taxon>Flavobacteriales</taxon>
        <taxon>Weeksellaceae</taxon>
        <taxon>Chryseobacterium group</taxon>
        <taxon>Kaistella</taxon>
    </lineage>
</organism>
<dbReference type="InterPro" id="IPR050736">
    <property type="entry name" value="Sensor_HK_Regulatory"/>
</dbReference>
<keyword evidence="6" id="KW-0902">Two-component regulatory system</keyword>
<keyword evidence="4" id="KW-0808">Transferase</keyword>
<dbReference type="EMBL" id="JSYL01000001">
    <property type="protein sequence ID" value="KIA90508.1"/>
    <property type="molecule type" value="Genomic_DNA"/>
</dbReference>